<dbReference type="HOGENOM" id="CLU_047373_0_3_6"/>
<dbReference type="PANTHER" id="PTHR11092:SF0">
    <property type="entry name" value="EPIMERASE FAMILY PROTEIN SDR39U1"/>
    <property type="match status" value="1"/>
</dbReference>
<comment type="caution">
    <text evidence="4">The sequence shown here is derived from an EMBL/GenBank/DDBJ whole genome shotgun (WGS) entry which is preliminary data.</text>
</comment>
<sequence length="299" mass="32943">MSQHILVTGGTGFIGQRLCPELIAKGYTLTVLSRQGEADVKARCGRVDVIGQLQQIPQIPRIDAVINLAGEGIAEARWTDKRKQELRDSRIALTREMIDQIMTRDQKPNVFVSGSAVGYYGSHGGEPLDEDAPAKDEFTHHLCADWEAEALRAGQWNARIALSRTGVVLGPDGGVLGRMLLPFKLGLGGRLGDGQQYMPWIHREDVVRALIWMLESEDASGAYNVVSPHPVRNIDFTHALGRVLRRPTLFPVPAFALKTALGEMSTLLLDGQRAMPEKLQQAGFEFSYPELQHALRACV</sequence>
<dbReference type="PATRIC" id="fig|626887.3.peg.4102"/>
<dbReference type="AlphaFoldDB" id="N6W122"/>
<feature type="domain" description="DUF1731" evidence="3">
    <location>
        <begin position="252"/>
        <end position="297"/>
    </location>
</feature>
<organism evidence="4 5">
    <name type="scientific">Marinobacter nanhaiticus D15-8W</name>
    <dbReference type="NCBI Taxonomy" id="626887"/>
    <lineage>
        <taxon>Bacteria</taxon>
        <taxon>Pseudomonadati</taxon>
        <taxon>Pseudomonadota</taxon>
        <taxon>Gammaproteobacteria</taxon>
        <taxon>Pseudomonadales</taxon>
        <taxon>Marinobacteraceae</taxon>
        <taxon>Marinobacter</taxon>
    </lineage>
</organism>
<accession>N6W122</accession>
<dbReference type="RefSeq" id="WP_004582035.1">
    <property type="nucleotide sequence ID" value="NZ_AP028878.1"/>
</dbReference>
<dbReference type="eggNOG" id="COG1090">
    <property type="taxonomic scope" value="Bacteria"/>
</dbReference>
<dbReference type="Gene3D" id="3.40.50.720">
    <property type="entry name" value="NAD(P)-binding Rossmann-like Domain"/>
    <property type="match status" value="1"/>
</dbReference>
<dbReference type="OrthoDB" id="9801773at2"/>
<dbReference type="SUPFAM" id="SSF51735">
    <property type="entry name" value="NAD(P)-binding Rossmann-fold domains"/>
    <property type="match status" value="1"/>
</dbReference>
<dbReference type="PANTHER" id="PTHR11092">
    <property type="entry name" value="SUGAR NUCLEOTIDE EPIMERASE RELATED"/>
    <property type="match status" value="1"/>
</dbReference>
<dbReference type="InterPro" id="IPR010099">
    <property type="entry name" value="SDR39U1"/>
</dbReference>
<dbReference type="CDD" id="cd05242">
    <property type="entry name" value="SDR_a8"/>
    <property type="match status" value="1"/>
</dbReference>
<proteinExistence type="inferred from homology"/>
<dbReference type="Proteomes" id="UP000013165">
    <property type="component" value="Unassembled WGS sequence"/>
</dbReference>
<comment type="similarity">
    <text evidence="1">Belongs to the NAD(P)-dependent epimerase/dehydratase family. SDR39U1 subfamily.</text>
</comment>
<dbReference type="InterPro" id="IPR013549">
    <property type="entry name" value="DUF1731"/>
</dbReference>
<dbReference type="Pfam" id="PF01370">
    <property type="entry name" value="Epimerase"/>
    <property type="match status" value="1"/>
</dbReference>
<feature type="domain" description="NAD-dependent epimerase/dehydratase" evidence="2">
    <location>
        <begin position="5"/>
        <end position="225"/>
    </location>
</feature>
<dbReference type="InterPro" id="IPR036291">
    <property type="entry name" value="NAD(P)-bd_dom_sf"/>
</dbReference>
<reference evidence="4 5" key="1">
    <citation type="journal article" date="2013" name="Genome Announc.">
        <title>Genome Sequence of the Polycyclic Aromatic Hydrocarbon-Degrading Bacterium Strain Marinobacter nanhaiticus D15-8WT.</title>
        <authorList>
            <person name="Cui Z."/>
            <person name="Gao W."/>
            <person name="Li Q."/>
            <person name="Xu G."/>
            <person name="Zheng L."/>
        </authorList>
    </citation>
    <scope>NUCLEOTIDE SEQUENCE [LARGE SCALE GENOMIC DNA]</scope>
    <source>
        <strain evidence="4 5">D15-8W</strain>
    </source>
</reference>
<gene>
    <name evidence="4" type="ORF">J057_20500</name>
</gene>
<protein>
    <submittedName>
        <fullName evidence="4">TIGR01777 family protein</fullName>
    </submittedName>
</protein>
<evidence type="ECO:0000313" key="5">
    <source>
        <dbReference type="Proteomes" id="UP000013165"/>
    </source>
</evidence>
<keyword evidence="5" id="KW-1185">Reference proteome</keyword>
<dbReference type="InterPro" id="IPR001509">
    <property type="entry name" value="Epimerase_deHydtase"/>
</dbReference>
<evidence type="ECO:0000256" key="1">
    <source>
        <dbReference type="ARBA" id="ARBA00009353"/>
    </source>
</evidence>
<dbReference type="Pfam" id="PF08338">
    <property type="entry name" value="DUF1731"/>
    <property type="match status" value="1"/>
</dbReference>
<dbReference type="NCBIfam" id="TIGR01777">
    <property type="entry name" value="yfcH"/>
    <property type="match status" value="1"/>
</dbReference>
<name>N6W122_9GAMM</name>
<evidence type="ECO:0000313" key="4">
    <source>
        <dbReference type="EMBL" id="ENO13814.1"/>
    </source>
</evidence>
<dbReference type="STRING" id="626887.J057_20500"/>
<dbReference type="EMBL" id="APLQ01000014">
    <property type="protein sequence ID" value="ENO13814.1"/>
    <property type="molecule type" value="Genomic_DNA"/>
</dbReference>
<evidence type="ECO:0000259" key="2">
    <source>
        <dbReference type="Pfam" id="PF01370"/>
    </source>
</evidence>
<evidence type="ECO:0000259" key="3">
    <source>
        <dbReference type="Pfam" id="PF08338"/>
    </source>
</evidence>